<proteinExistence type="predicted"/>
<dbReference type="PROSITE" id="PS50110">
    <property type="entry name" value="RESPONSE_REGULATORY"/>
    <property type="match status" value="1"/>
</dbReference>
<dbReference type="PANTHER" id="PTHR43280:SF35">
    <property type="entry name" value="RESPONSE REGULATOR"/>
    <property type="match status" value="1"/>
</dbReference>
<dbReference type="PROSITE" id="PS00041">
    <property type="entry name" value="HTH_ARAC_FAMILY_1"/>
    <property type="match status" value="1"/>
</dbReference>
<dbReference type="InterPro" id="IPR018060">
    <property type="entry name" value="HTH_AraC"/>
</dbReference>
<organism evidence="9 10">
    <name type="scientific">Clostridium grantii DSM 8605</name>
    <dbReference type="NCBI Taxonomy" id="1121316"/>
    <lineage>
        <taxon>Bacteria</taxon>
        <taxon>Bacillati</taxon>
        <taxon>Bacillota</taxon>
        <taxon>Clostridia</taxon>
        <taxon>Eubacteriales</taxon>
        <taxon>Clostridiaceae</taxon>
        <taxon>Clostridium</taxon>
    </lineage>
</organism>
<keyword evidence="10" id="KW-1185">Reference proteome</keyword>
<keyword evidence="6" id="KW-0597">Phosphoprotein</keyword>
<dbReference type="InterPro" id="IPR009057">
    <property type="entry name" value="Homeodomain-like_sf"/>
</dbReference>
<evidence type="ECO:0000256" key="1">
    <source>
        <dbReference type="ARBA" id="ARBA00018672"/>
    </source>
</evidence>
<dbReference type="InterPro" id="IPR001789">
    <property type="entry name" value="Sig_transdc_resp-reg_receiver"/>
</dbReference>
<dbReference type="Gene3D" id="3.40.50.2300">
    <property type="match status" value="1"/>
</dbReference>
<dbReference type="InterPro" id="IPR018062">
    <property type="entry name" value="HTH_AraC-typ_CS"/>
</dbReference>
<name>A0A1M5VEF2_9CLOT</name>
<dbReference type="SMART" id="SM00448">
    <property type="entry name" value="REC"/>
    <property type="match status" value="1"/>
</dbReference>
<keyword evidence="2" id="KW-0805">Transcription regulation</keyword>
<dbReference type="PROSITE" id="PS01124">
    <property type="entry name" value="HTH_ARAC_FAMILY_2"/>
    <property type="match status" value="1"/>
</dbReference>
<dbReference type="OrthoDB" id="9794370at2"/>
<evidence type="ECO:0000259" key="8">
    <source>
        <dbReference type="PROSITE" id="PS50110"/>
    </source>
</evidence>
<dbReference type="CDD" id="cd17536">
    <property type="entry name" value="REC_YesN-like"/>
    <property type="match status" value="1"/>
</dbReference>
<accession>A0A1M5VEF2</accession>
<dbReference type="PRINTS" id="PR00032">
    <property type="entry name" value="HTHARAC"/>
</dbReference>
<feature type="domain" description="Response regulatory" evidence="8">
    <location>
        <begin position="3"/>
        <end position="120"/>
    </location>
</feature>
<dbReference type="EMBL" id="FQXM01000011">
    <property type="protein sequence ID" value="SHH73545.1"/>
    <property type="molecule type" value="Genomic_DNA"/>
</dbReference>
<keyword evidence="3 9" id="KW-0238">DNA-binding</keyword>
<comment type="function">
    <text evidence="5">May play the central regulatory role in sporulation. It may be an element of the effector pathway responsible for the activation of sporulation genes in response to nutritional stress. Spo0A may act in concert with spo0H (a sigma factor) to control the expression of some genes that are critical to the sporulation process.</text>
</comment>
<dbReference type="InterPro" id="IPR020449">
    <property type="entry name" value="Tscrpt_reg_AraC-type_HTH"/>
</dbReference>
<evidence type="ECO:0000256" key="6">
    <source>
        <dbReference type="PROSITE-ProRule" id="PRU00169"/>
    </source>
</evidence>
<dbReference type="STRING" id="1121316.SAMN02745207_02246"/>
<evidence type="ECO:0000313" key="9">
    <source>
        <dbReference type="EMBL" id="SHH73545.1"/>
    </source>
</evidence>
<dbReference type="GO" id="GO:0043565">
    <property type="term" value="F:sequence-specific DNA binding"/>
    <property type="evidence" value="ECO:0007669"/>
    <property type="project" value="InterPro"/>
</dbReference>
<reference evidence="9 10" key="1">
    <citation type="submission" date="2016-11" db="EMBL/GenBank/DDBJ databases">
        <authorList>
            <person name="Jaros S."/>
            <person name="Januszkiewicz K."/>
            <person name="Wedrychowicz H."/>
        </authorList>
    </citation>
    <scope>NUCLEOTIDE SEQUENCE [LARGE SCALE GENOMIC DNA]</scope>
    <source>
        <strain evidence="9 10">DSM 8605</strain>
    </source>
</reference>
<dbReference type="AlphaFoldDB" id="A0A1M5VEF2"/>
<protein>
    <recommendedName>
        <fullName evidence="1">Stage 0 sporulation protein A homolog</fullName>
    </recommendedName>
</protein>
<evidence type="ECO:0000259" key="7">
    <source>
        <dbReference type="PROSITE" id="PS01124"/>
    </source>
</evidence>
<dbReference type="RefSeq" id="WP_073338525.1">
    <property type="nucleotide sequence ID" value="NZ_FQXM01000011.1"/>
</dbReference>
<sequence>MYNVLIVDDDAMSRAAIITMINWESIGFQVIGEAANGKIALEQIHTKIVHVMITDMKMPIMDGIELMHKVRQENGSIVIIALSSFNEFELVREAFKIGIEDYLLKAELTSDYLNSYMQNVKSKMVPQIIKAIPKMKQDILKEYIYGRVEVPQNKFHNFYIVIIEISDIVSVRKRFSDLNEDLFIPMMEVIKQIPRVAKECELTQYSETRLILCYYVPGDSFEKLHSLCNQISKVLKNYMNLYVTIGASPLAIEAKEFHKAINLASLNLSLKYVYGENKIFTHKDEEKFELGEVLKKKDIFNLLLTSVKFLDNEKMMQAQSKLFNNLEKENLESLKKLCLQMIYFEGIMLEESGDSIWNVFGLSICFEEKVEGLLDGKDVVMWVNNFNRCVFDYFRKKSFMNLNETSFQTIKRYIQDNFADANLSLGEVASLAGLNERYFSSKFKKECGKSFIEYLQSIRINKAKKLMEGTTMKVYEISEAVGYKNVEHFTRVFKKTVGQSPKAFMDKM</sequence>
<dbReference type="GO" id="GO:0000160">
    <property type="term" value="P:phosphorelay signal transduction system"/>
    <property type="evidence" value="ECO:0007669"/>
    <property type="project" value="InterPro"/>
</dbReference>
<dbReference type="Pfam" id="PF12833">
    <property type="entry name" value="HTH_18"/>
    <property type="match status" value="1"/>
</dbReference>
<dbReference type="GO" id="GO:0003700">
    <property type="term" value="F:DNA-binding transcription factor activity"/>
    <property type="evidence" value="ECO:0007669"/>
    <property type="project" value="InterPro"/>
</dbReference>
<evidence type="ECO:0000256" key="5">
    <source>
        <dbReference type="ARBA" id="ARBA00024867"/>
    </source>
</evidence>
<dbReference type="InterPro" id="IPR011006">
    <property type="entry name" value="CheY-like_superfamily"/>
</dbReference>
<dbReference type="SUPFAM" id="SSF52172">
    <property type="entry name" value="CheY-like"/>
    <property type="match status" value="1"/>
</dbReference>
<gene>
    <name evidence="9" type="ORF">SAMN02745207_02246</name>
</gene>
<dbReference type="Pfam" id="PF00072">
    <property type="entry name" value="Response_reg"/>
    <property type="match status" value="1"/>
</dbReference>
<evidence type="ECO:0000256" key="2">
    <source>
        <dbReference type="ARBA" id="ARBA00023015"/>
    </source>
</evidence>
<evidence type="ECO:0000313" key="10">
    <source>
        <dbReference type="Proteomes" id="UP000184447"/>
    </source>
</evidence>
<evidence type="ECO:0000256" key="4">
    <source>
        <dbReference type="ARBA" id="ARBA00023163"/>
    </source>
</evidence>
<dbReference type="Proteomes" id="UP000184447">
    <property type="component" value="Unassembled WGS sequence"/>
</dbReference>
<feature type="domain" description="HTH araC/xylS-type" evidence="7">
    <location>
        <begin position="408"/>
        <end position="507"/>
    </location>
</feature>
<dbReference type="Gene3D" id="1.10.10.60">
    <property type="entry name" value="Homeodomain-like"/>
    <property type="match status" value="2"/>
</dbReference>
<evidence type="ECO:0000256" key="3">
    <source>
        <dbReference type="ARBA" id="ARBA00023125"/>
    </source>
</evidence>
<dbReference type="SMART" id="SM00342">
    <property type="entry name" value="HTH_ARAC"/>
    <property type="match status" value="1"/>
</dbReference>
<dbReference type="SUPFAM" id="SSF46689">
    <property type="entry name" value="Homeodomain-like"/>
    <property type="match status" value="2"/>
</dbReference>
<dbReference type="PANTHER" id="PTHR43280">
    <property type="entry name" value="ARAC-FAMILY TRANSCRIPTIONAL REGULATOR"/>
    <property type="match status" value="1"/>
</dbReference>
<feature type="modified residue" description="4-aspartylphosphate" evidence="6">
    <location>
        <position position="55"/>
    </location>
</feature>
<keyword evidence="4" id="KW-0804">Transcription</keyword>